<dbReference type="NCBIfam" id="NF008744">
    <property type="entry name" value="PRK11776.1"/>
    <property type="match status" value="1"/>
</dbReference>
<dbReference type="EC" id="3.6.4.13" evidence="11"/>
<dbReference type="Gene3D" id="3.40.50.300">
    <property type="entry name" value="P-loop containing nucleotide triphosphate hydrolases"/>
    <property type="match status" value="2"/>
</dbReference>
<dbReference type="InterPro" id="IPR027417">
    <property type="entry name" value="P-loop_NTPase"/>
</dbReference>
<dbReference type="InterPro" id="IPR005580">
    <property type="entry name" value="DbpA/CsdA_RNA-bd_dom"/>
</dbReference>
<evidence type="ECO:0000256" key="7">
    <source>
        <dbReference type="RuleBase" id="RU000492"/>
    </source>
</evidence>
<dbReference type="RefSeq" id="WP_027312377.1">
    <property type="nucleotide sequence ID" value="NZ_JAUESS010000001.1"/>
</dbReference>
<evidence type="ECO:0000256" key="6">
    <source>
        <dbReference type="PROSITE-ProRule" id="PRU00552"/>
    </source>
</evidence>
<feature type="domain" description="DEAD-box RNA helicase Q" evidence="10">
    <location>
        <begin position="4"/>
        <end position="32"/>
    </location>
</feature>
<dbReference type="PROSITE" id="PS51192">
    <property type="entry name" value="HELICASE_ATP_BIND_1"/>
    <property type="match status" value="1"/>
</dbReference>
<dbReference type="InterPro" id="IPR012677">
    <property type="entry name" value="Nucleotide-bd_a/b_plait_sf"/>
</dbReference>
<dbReference type="PANTHER" id="PTHR47959:SF1">
    <property type="entry name" value="ATP-DEPENDENT RNA HELICASE DBPA"/>
    <property type="match status" value="1"/>
</dbReference>
<evidence type="ECO:0000256" key="5">
    <source>
        <dbReference type="ARBA" id="ARBA00038437"/>
    </source>
</evidence>
<dbReference type="InterPro" id="IPR044742">
    <property type="entry name" value="DEAD/DEAH_RhlB"/>
</dbReference>
<sequence length="458" mass="49940">MPTLSFSSLALNPAQLSNLEQLGYQQMTPIQAQSLPVILNGQDVLAQAKTGSGKTAAFGIGLLERLGDANQQVQALVLCPTRELGTQVAEELRRLARYRPNTKILLLCGGVSIGPQIGSLAHGADIIVGTPGRVMDHLRKGTLSLRHCHTLVLDEADRMLDMGFIDAMRSIVKTLPSKRQTLLFSATYPDTIAEISAEFQHKPQAVSVEAVHSHSQIRQYFYQVDKAQRADALCQLLCHYTPEATMVFCNTKVQCNELNDYLNQAGHASVTLHGDLEQRERDLVLLKFANGSASVLVATDVAARGLDIPDLPAVVNFELSRQPEVYVHRIGRTGRAGKEGLAMSFYSESEKYKLEAISTALGQELKNGRVPNKSLNAKPPLPKMATLCIAGGKKDKVRAGDILGALTGDAGISGKQVGKIHIFDFVSYVAVERQVAKQALNRLQEKGLKGRKFKLKRI</sequence>
<organism evidence="11 12">
    <name type="scientific">Balneatrix alpica</name>
    <dbReference type="NCBI Taxonomy" id="75684"/>
    <lineage>
        <taxon>Bacteria</taxon>
        <taxon>Pseudomonadati</taxon>
        <taxon>Pseudomonadota</taxon>
        <taxon>Gammaproteobacteria</taxon>
        <taxon>Oceanospirillales</taxon>
        <taxon>Balneatrichaceae</taxon>
        <taxon>Balneatrix</taxon>
    </lineage>
</organism>
<dbReference type="SUPFAM" id="SSF52540">
    <property type="entry name" value="P-loop containing nucleoside triphosphate hydrolases"/>
    <property type="match status" value="1"/>
</dbReference>
<keyword evidence="12" id="KW-1185">Reference proteome</keyword>
<proteinExistence type="inferred from homology"/>
<dbReference type="CDD" id="cd18787">
    <property type="entry name" value="SF2_C_DEAD"/>
    <property type="match status" value="1"/>
</dbReference>
<dbReference type="GO" id="GO:0016787">
    <property type="term" value="F:hydrolase activity"/>
    <property type="evidence" value="ECO:0007669"/>
    <property type="project" value="UniProtKB-KW"/>
</dbReference>
<dbReference type="PANTHER" id="PTHR47959">
    <property type="entry name" value="ATP-DEPENDENT RNA HELICASE RHLE-RELATED"/>
    <property type="match status" value="1"/>
</dbReference>
<dbReference type="Pfam" id="PF00271">
    <property type="entry name" value="Helicase_C"/>
    <property type="match status" value="1"/>
</dbReference>
<keyword evidence="2 7" id="KW-0378">Hydrolase</keyword>
<evidence type="ECO:0000313" key="11">
    <source>
        <dbReference type="EMBL" id="MFB9886774.1"/>
    </source>
</evidence>
<feature type="short sequence motif" description="Q motif" evidence="6">
    <location>
        <begin position="4"/>
        <end position="32"/>
    </location>
</feature>
<dbReference type="SMART" id="SM00487">
    <property type="entry name" value="DEXDc"/>
    <property type="match status" value="1"/>
</dbReference>
<dbReference type="InterPro" id="IPR014001">
    <property type="entry name" value="Helicase_ATP-bd"/>
</dbReference>
<dbReference type="InterPro" id="IPR001650">
    <property type="entry name" value="Helicase_C-like"/>
</dbReference>
<dbReference type="SMART" id="SM00490">
    <property type="entry name" value="HELICc"/>
    <property type="match status" value="1"/>
</dbReference>
<keyword evidence="3 7" id="KW-0347">Helicase</keyword>
<feature type="domain" description="Helicase C-terminal" evidence="9">
    <location>
        <begin position="216"/>
        <end position="376"/>
    </location>
</feature>
<evidence type="ECO:0000256" key="1">
    <source>
        <dbReference type="ARBA" id="ARBA00022741"/>
    </source>
</evidence>
<reference evidence="11 12" key="1">
    <citation type="submission" date="2024-09" db="EMBL/GenBank/DDBJ databases">
        <authorList>
            <person name="Sun Q."/>
            <person name="Mori K."/>
        </authorList>
    </citation>
    <scope>NUCLEOTIDE SEQUENCE [LARGE SCALE GENOMIC DNA]</scope>
    <source>
        <strain evidence="11 12">ATCC 51285</strain>
    </source>
</reference>
<evidence type="ECO:0000259" key="10">
    <source>
        <dbReference type="PROSITE" id="PS51195"/>
    </source>
</evidence>
<dbReference type="PROSITE" id="PS00039">
    <property type="entry name" value="DEAD_ATP_HELICASE"/>
    <property type="match status" value="1"/>
</dbReference>
<dbReference type="InterPro" id="IPR014014">
    <property type="entry name" value="RNA_helicase_DEAD_Q_motif"/>
</dbReference>
<dbReference type="CDD" id="cd12501">
    <property type="entry name" value="RRM_EcDbpA_like"/>
    <property type="match status" value="1"/>
</dbReference>
<dbReference type="GO" id="GO:0003724">
    <property type="term" value="F:RNA helicase activity"/>
    <property type="evidence" value="ECO:0007669"/>
    <property type="project" value="UniProtKB-EC"/>
</dbReference>
<dbReference type="EMBL" id="JBHLZN010000003">
    <property type="protein sequence ID" value="MFB9886774.1"/>
    <property type="molecule type" value="Genomic_DNA"/>
</dbReference>
<accession>A0ABV5ZE25</accession>
<gene>
    <name evidence="11" type="primary">dbpA</name>
    <name evidence="11" type="ORF">ACFFLH_10150</name>
</gene>
<evidence type="ECO:0000256" key="3">
    <source>
        <dbReference type="ARBA" id="ARBA00022806"/>
    </source>
</evidence>
<evidence type="ECO:0000259" key="9">
    <source>
        <dbReference type="PROSITE" id="PS51194"/>
    </source>
</evidence>
<evidence type="ECO:0000259" key="8">
    <source>
        <dbReference type="PROSITE" id="PS51192"/>
    </source>
</evidence>
<comment type="caution">
    <text evidence="11">The sequence shown here is derived from an EMBL/GenBank/DDBJ whole genome shotgun (WGS) entry which is preliminary data.</text>
</comment>
<keyword evidence="4 7" id="KW-0067">ATP-binding</keyword>
<evidence type="ECO:0000256" key="4">
    <source>
        <dbReference type="ARBA" id="ARBA00022840"/>
    </source>
</evidence>
<feature type="domain" description="Helicase ATP-binding" evidence="8">
    <location>
        <begin position="35"/>
        <end position="206"/>
    </location>
</feature>
<dbReference type="Pfam" id="PF03880">
    <property type="entry name" value="DbpA"/>
    <property type="match status" value="1"/>
</dbReference>
<dbReference type="InterPro" id="IPR011545">
    <property type="entry name" value="DEAD/DEAH_box_helicase_dom"/>
</dbReference>
<dbReference type="PROSITE" id="PS51195">
    <property type="entry name" value="Q_MOTIF"/>
    <property type="match status" value="1"/>
</dbReference>
<dbReference type="Gene3D" id="3.30.70.330">
    <property type="match status" value="1"/>
</dbReference>
<comment type="similarity">
    <text evidence="5 7">Belongs to the DEAD box helicase family.</text>
</comment>
<dbReference type="CDD" id="cd00268">
    <property type="entry name" value="DEADc"/>
    <property type="match status" value="1"/>
</dbReference>
<evidence type="ECO:0000256" key="2">
    <source>
        <dbReference type="ARBA" id="ARBA00022801"/>
    </source>
</evidence>
<dbReference type="PROSITE" id="PS51194">
    <property type="entry name" value="HELICASE_CTER"/>
    <property type="match status" value="1"/>
</dbReference>
<name>A0ABV5ZE25_9GAMM</name>
<protein>
    <submittedName>
        <fullName evidence="11">ATP-dependent RNA helicase DbpA</fullName>
        <ecNumber evidence="11">3.6.4.13</ecNumber>
    </submittedName>
</protein>
<dbReference type="Proteomes" id="UP001589628">
    <property type="component" value="Unassembled WGS sequence"/>
</dbReference>
<keyword evidence="1 7" id="KW-0547">Nucleotide-binding</keyword>
<dbReference type="InterPro" id="IPR050079">
    <property type="entry name" value="DEAD_box_RNA_helicase"/>
</dbReference>
<evidence type="ECO:0000313" key="12">
    <source>
        <dbReference type="Proteomes" id="UP001589628"/>
    </source>
</evidence>
<dbReference type="InterPro" id="IPR000629">
    <property type="entry name" value="RNA-helicase_DEAD-box_CS"/>
</dbReference>
<dbReference type="Pfam" id="PF00270">
    <property type="entry name" value="DEAD"/>
    <property type="match status" value="1"/>
</dbReference>